<dbReference type="InterPro" id="IPR010982">
    <property type="entry name" value="Lambda_DNA-bd_dom_sf"/>
</dbReference>
<name>U2TW05_9ACTN</name>
<dbReference type="InterPro" id="IPR001387">
    <property type="entry name" value="Cro/C1-type_HTH"/>
</dbReference>
<keyword evidence="5" id="KW-1185">Reference proteome</keyword>
<dbReference type="PROSITE" id="PS50943">
    <property type="entry name" value="HTH_CROC1"/>
    <property type="match status" value="1"/>
</dbReference>
<sequence>MDLVKIGKILQELRKEKGLTQEQLAERTGVARRTVSRGETGSNMPDLDILIELSDFYTVDLREILNGERKSEHMSRELKDTVLQVADYSNEEKARLLRRMHWLFIAGLIGFAAFLVITLLGLDKTTPYDGIGGFGLGIAFGMIILGVIFTSRSAARIREFKLRLLGKKTEDNR</sequence>
<proteinExistence type="predicted"/>
<feature type="transmembrane region" description="Helical" evidence="2">
    <location>
        <begin position="102"/>
        <end position="122"/>
    </location>
</feature>
<dbReference type="SMART" id="SM00530">
    <property type="entry name" value="HTH_XRE"/>
    <property type="match status" value="1"/>
</dbReference>
<dbReference type="Proteomes" id="UP000016638">
    <property type="component" value="Unassembled WGS sequence"/>
</dbReference>
<dbReference type="CDD" id="cd00093">
    <property type="entry name" value="HTH_XRE"/>
    <property type="match status" value="1"/>
</dbReference>
<dbReference type="Gene3D" id="1.10.260.40">
    <property type="entry name" value="lambda repressor-like DNA-binding domains"/>
    <property type="match status" value="1"/>
</dbReference>
<dbReference type="Pfam" id="PF01381">
    <property type="entry name" value="HTH_3"/>
    <property type="match status" value="1"/>
</dbReference>
<dbReference type="eggNOG" id="COG1396">
    <property type="taxonomic scope" value="Bacteria"/>
</dbReference>
<evidence type="ECO:0000313" key="5">
    <source>
        <dbReference type="Proteomes" id="UP000016638"/>
    </source>
</evidence>
<evidence type="ECO:0000259" key="3">
    <source>
        <dbReference type="PROSITE" id="PS50943"/>
    </source>
</evidence>
<dbReference type="STRING" id="1125712.HMPREF1316_2152"/>
<dbReference type="AlphaFoldDB" id="U2TW05"/>
<evidence type="ECO:0000256" key="2">
    <source>
        <dbReference type="SAM" id="Phobius"/>
    </source>
</evidence>
<keyword evidence="2" id="KW-0472">Membrane</keyword>
<evidence type="ECO:0000313" key="4">
    <source>
        <dbReference type="EMBL" id="ERL10228.1"/>
    </source>
</evidence>
<dbReference type="GO" id="GO:0003677">
    <property type="term" value="F:DNA binding"/>
    <property type="evidence" value="ECO:0007669"/>
    <property type="project" value="UniProtKB-KW"/>
</dbReference>
<dbReference type="SUPFAM" id="SSF47413">
    <property type="entry name" value="lambda repressor-like DNA-binding domains"/>
    <property type="match status" value="1"/>
</dbReference>
<feature type="domain" description="HTH cro/C1-type" evidence="3">
    <location>
        <begin position="10"/>
        <end position="64"/>
    </location>
</feature>
<feature type="transmembrane region" description="Helical" evidence="2">
    <location>
        <begin position="134"/>
        <end position="155"/>
    </location>
</feature>
<gene>
    <name evidence="4" type="ORF">HMPREF1316_2152</name>
</gene>
<dbReference type="RefSeq" id="WP_021725244.1">
    <property type="nucleotide sequence ID" value="NZ_AWEZ01000016.1"/>
</dbReference>
<dbReference type="PANTHER" id="PTHR46558">
    <property type="entry name" value="TRACRIPTIONAL REGULATORY PROTEIN-RELATED-RELATED"/>
    <property type="match status" value="1"/>
</dbReference>
<keyword evidence="1 4" id="KW-0238">DNA-binding</keyword>
<dbReference type="EMBL" id="AWEZ01000016">
    <property type="protein sequence ID" value="ERL10228.1"/>
    <property type="molecule type" value="Genomic_DNA"/>
</dbReference>
<evidence type="ECO:0000256" key="1">
    <source>
        <dbReference type="ARBA" id="ARBA00023125"/>
    </source>
</evidence>
<reference evidence="4 5" key="1">
    <citation type="submission" date="2013-08" db="EMBL/GenBank/DDBJ databases">
        <authorList>
            <person name="Durkin A.S."/>
            <person name="Haft D.R."/>
            <person name="McCorrison J."/>
            <person name="Torralba M."/>
            <person name="Gillis M."/>
            <person name="Haft D.H."/>
            <person name="Methe B."/>
            <person name="Sutton G."/>
            <person name="Nelson K.E."/>
        </authorList>
    </citation>
    <scope>NUCLEOTIDE SEQUENCE [LARGE SCALE GENOMIC DNA]</scope>
    <source>
        <strain evidence="4 5">F0195</strain>
    </source>
</reference>
<dbReference type="PANTHER" id="PTHR46558:SF11">
    <property type="entry name" value="HTH-TYPE TRANSCRIPTIONAL REGULATOR XRE"/>
    <property type="match status" value="1"/>
</dbReference>
<protein>
    <submittedName>
        <fullName evidence="4">DNA-binding helix-turn-helix protein</fullName>
    </submittedName>
</protein>
<dbReference type="OrthoDB" id="9801008at2"/>
<comment type="caution">
    <text evidence="4">The sequence shown here is derived from an EMBL/GenBank/DDBJ whole genome shotgun (WGS) entry which is preliminary data.</text>
</comment>
<accession>U2TW05</accession>
<organism evidence="4 5">
    <name type="scientific">Olsenella profusa F0195</name>
    <dbReference type="NCBI Taxonomy" id="1125712"/>
    <lineage>
        <taxon>Bacteria</taxon>
        <taxon>Bacillati</taxon>
        <taxon>Actinomycetota</taxon>
        <taxon>Coriobacteriia</taxon>
        <taxon>Coriobacteriales</taxon>
        <taxon>Atopobiaceae</taxon>
        <taxon>Olsenella</taxon>
    </lineage>
</organism>
<keyword evidence="2" id="KW-0812">Transmembrane</keyword>
<keyword evidence="2" id="KW-1133">Transmembrane helix</keyword>